<dbReference type="AlphaFoldDB" id="A0A560WHU7"/>
<name>A0A560WHU7_9MICO</name>
<dbReference type="InterPro" id="IPR002173">
    <property type="entry name" value="Carboh/pur_kinase_PfkB_CS"/>
</dbReference>
<dbReference type="RefSeq" id="WP_144855753.1">
    <property type="nucleotide sequence ID" value="NZ_BAAAYT010000002.1"/>
</dbReference>
<gene>
    <name evidence="7" type="ORF">FB557_0824</name>
</gene>
<dbReference type="CDD" id="cd01167">
    <property type="entry name" value="bac_FRK"/>
    <property type="match status" value="1"/>
</dbReference>
<evidence type="ECO:0000313" key="8">
    <source>
        <dbReference type="Proteomes" id="UP000315628"/>
    </source>
</evidence>
<dbReference type="GO" id="GO:0016301">
    <property type="term" value="F:kinase activity"/>
    <property type="evidence" value="ECO:0007669"/>
    <property type="project" value="UniProtKB-KW"/>
</dbReference>
<keyword evidence="3" id="KW-0547">Nucleotide-binding</keyword>
<evidence type="ECO:0000256" key="2">
    <source>
        <dbReference type="ARBA" id="ARBA00022679"/>
    </source>
</evidence>
<organism evidence="7 8">
    <name type="scientific">Marihabitans asiaticum</name>
    <dbReference type="NCBI Taxonomy" id="415218"/>
    <lineage>
        <taxon>Bacteria</taxon>
        <taxon>Bacillati</taxon>
        <taxon>Actinomycetota</taxon>
        <taxon>Actinomycetes</taxon>
        <taxon>Micrococcales</taxon>
        <taxon>Intrasporangiaceae</taxon>
        <taxon>Marihabitans</taxon>
    </lineage>
</organism>
<dbReference type="InterPro" id="IPR029056">
    <property type="entry name" value="Ribokinase-like"/>
</dbReference>
<comment type="similarity">
    <text evidence="1">Belongs to the carbohydrate kinase PfkB family.</text>
</comment>
<evidence type="ECO:0000313" key="7">
    <source>
        <dbReference type="EMBL" id="TWD17257.1"/>
    </source>
</evidence>
<accession>A0A560WHU7</accession>
<dbReference type="OrthoDB" id="9795789at2"/>
<evidence type="ECO:0000256" key="3">
    <source>
        <dbReference type="ARBA" id="ARBA00022741"/>
    </source>
</evidence>
<dbReference type="Gene3D" id="3.40.1190.20">
    <property type="match status" value="1"/>
</dbReference>
<dbReference type="PROSITE" id="PS00584">
    <property type="entry name" value="PFKB_KINASES_2"/>
    <property type="match status" value="1"/>
</dbReference>
<dbReference type="Pfam" id="PF00294">
    <property type="entry name" value="PfkB"/>
    <property type="match status" value="1"/>
</dbReference>
<reference evidence="7 8" key="1">
    <citation type="submission" date="2019-06" db="EMBL/GenBank/DDBJ databases">
        <title>Sequencing the genomes of 1000 actinobacteria strains.</title>
        <authorList>
            <person name="Klenk H.-P."/>
        </authorList>
    </citation>
    <scope>NUCLEOTIDE SEQUENCE [LARGE SCALE GENOMIC DNA]</scope>
    <source>
        <strain evidence="7 8">DSM 18935</strain>
    </source>
</reference>
<keyword evidence="2" id="KW-0808">Transferase</keyword>
<keyword evidence="8" id="KW-1185">Reference proteome</keyword>
<keyword evidence="4 7" id="KW-0418">Kinase</keyword>
<feature type="domain" description="Carbohydrate kinase PfkB" evidence="6">
    <location>
        <begin position="10"/>
        <end position="305"/>
    </location>
</feature>
<dbReference type="SUPFAM" id="SSF53613">
    <property type="entry name" value="Ribokinase-like"/>
    <property type="match status" value="1"/>
</dbReference>
<dbReference type="GO" id="GO:0005524">
    <property type="term" value="F:ATP binding"/>
    <property type="evidence" value="ECO:0007669"/>
    <property type="project" value="UniProtKB-KW"/>
</dbReference>
<evidence type="ECO:0000259" key="6">
    <source>
        <dbReference type="Pfam" id="PF00294"/>
    </source>
</evidence>
<comment type="caution">
    <text evidence="7">The sequence shown here is derived from an EMBL/GenBank/DDBJ whole genome shotgun (WGS) entry which is preliminary data.</text>
</comment>
<dbReference type="InterPro" id="IPR050306">
    <property type="entry name" value="PfkB_Carbo_kinase"/>
</dbReference>
<dbReference type="InterPro" id="IPR011611">
    <property type="entry name" value="PfkB_dom"/>
</dbReference>
<evidence type="ECO:0000256" key="4">
    <source>
        <dbReference type="ARBA" id="ARBA00022777"/>
    </source>
</evidence>
<dbReference type="EMBL" id="VIUW01000001">
    <property type="protein sequence ID" value="TWD17257.1"/>
    <property type="molecule type" value="Genomic_DNA"/>
</dbReference>
<evidence type="ECO:0000256" key="1">
    <source>
        <dbReference type="ARBA" id="ARBA00010688"/>
    </source>
</evidence>
<dbReference type="PANTHER" id="PTHR43085">
    <property type="entry name" value="HEXOKINASE FAMILY MEMBER"/>
    <property type="match status" value="1"/>
</dbReference>
<proteinExistence type="inferred from homology"/>
<dbReference type="Proteomes" id="UP000315628">
    <property type="component" value="Unassembled WGS sequence"/>
</dbReference>
<evidence type="ECO:0000256" key="5">
    <source>
        <dbReference type="ARBA" id="ARBA00022840"/>
    </source>
</evidence>
<protein>
    <submittedName>
        <fullName evidence="7">Fructokinase</fullName>
    </submittedName>
</protein>
<keyword evidence="5" id="KW-0067">ATP-binding</keyword>
<sequence length="311" mass="32231">MTHAADQPGIVVIGEALVDVVNRRDLGGDVEEHVGGSPANVAMGLARLDHRVELVTCLGDDERGARVTEHLRQHGVELSEGSIRASSTSTAEATIAQDGSASYVFDIDWRPDLSSLTGSTGAHVHTGSLATVLGPGDEDVLTSLRVLAQTGTISYDPNIRPAVVGDPGELVARVEEVVALSTVVKASDEDLDLLYPGVPPEEVLRRWRDDLGCPVTVVTMGAKGVSWASRDGACGQAPTQAREVVDTVGAGDSFMAGLLSGLLDAGALGDVARTVTPGDDQLRSAVERGLATSGITVGHAGAYAPTRFELP</sequence>
<dbReference type="PANTHER" id="PTHR43085:SF1">
    <property type="entry name" value="PSEUDOURIDINE KINASE-RELATED"/>
    <property type="match status" value="1"/>
</dbReference>